<proteinExistence type="predicted"/>
<keyword evidence="2" id="KW-0472">Membrane</keyword>
<feature type="transmembrane region" description="Helical" evidence="2">
    <location>
        <begin position="7"/>
        <end position="26"/>
    </location>
</feature>
<feature type="compositionally biased region" description="Basic and acidic residues" evidence="1">
    <location>
        <begin position="105"/>
        <end position="114"/>
    </location>
</feature>
<feature type="region of interest" description="Disordered" evidence="1">
    <location>
        <begin position="61"/>
        <end position="151"/>
    </location>
</feature>
<reference evidence="4" key="1">
    <citation type="journal article" date="2019" name="Int. J. Syst. Evol. Microbiol.">
        <title>The Global Catalogue of Microorganisms (GCM) 10K type strain sequencing project: providing services to taxonomists for standard genome sequencing and annotation.</title>
        <authorList>
            <consortium name="The Broad Institute Genomics Platform"/>
            <consortium name="The Broad Institute Genome Sequencing Center for Infectious Disease"/>
            <person name="Wu L."/>
            <person name="Ma J."/>
        </authorList>
    </citation>
    <scope>NUCLEOTIDE SEQUENCE [LARGE SCALE GENOMIC DNA]</scope>
    <source>
        <strain evidence="4">ZS-35-S2</strain>
    </source>
</reference>
<evidence type="ECO:0000256" key="1">
    <source>
        <dbReference type="SAM" id="MobiDB-lite"/>
    </source>
</evidence>
<keyword evidence="4" id="KW-1185">Reference proteome</keyword>
<keyword evidence="2" id="KW-1133">Transmembrane helix</keyword>
<accession>A0ABW1KD34</accession>
<name>A0ABW1KD34_9ACTN</name>
<evidence type="ECO:0000313" key="4">
    <source>
        <dbReference type="Proteomes" id="UP001596203"/>
    </source>
</evidence>
<dbReference type="EMBL" id="JBHSPR010000020">
    <property type="protein sequence ID" value="MFC6019544.1"/>
    <property type="molecule type" value="Genomic_DNA"/>
</dbReference>
<sequence length="151" mass="15899">MKAHRTDGVSLTFALIFLGVAAWWLFAQLTQLALPAVGWLLASALIAIGALGLVGALRSNRSGRRQATQPEGTTTTEPSAASTTRGADISTPDADIFGAGAVDAPTREFDRPGVDEPSTVALDRPTADLFDRPRDRTGDPGGSDRGEERRP</sequence>
<protein>
    <submittedName>
        <fullName evidence="3">Uncharacterized protein</fullName>
    </submittedName>
</protein>
<evidence type="ECO:0000313" key="3">
    <source>
        <dbReference type="EMBL" id="MFC6019544.1"/>
    </source>
</evidence>
<evidence type="ECO:0000256" key="2">
    <source>
        <dbReference type="SAM" id="Phobius"/>
    </source>
</evidence>
<feature type="compositionally biased region" description="Basic and acidic residues" evidence="1">
    <location>
        <begin position="125"/>
        <end position="151"/>
    </location>
</feature>
<dbReference type="RefSeq" id="WP_377425597.1">
    <property type="nucleotide sequence ID" value="NZ_JBHSPR010000020.1"/>
</dbReference>
<dbReference type="Proteomes" id="UP001596203">
    <property type="component" value="Unassembled WGS sequence"/>
</dbReference>
<comment type="caution">
    <text evidence="3">The sequence shown here is derived from an EMBL/GenBank/DDBJ whole genome shotgun (WGS) entry which is preliminary data.</text>
</comment>
<gene>
    <name evidence="3" type="ORF">ACFP2T_25460</name>
</gene>
<feature type="compositionally biased region" description="Low complexity" evidence="1">
    <location>
        <begin position="70"/>
        <end position="84"/>
    </location>
</feature>
<keyword evidence="2" id="KW-0812">Transmembrane</keyword>
<feature type="transmembrane region" description="Helical" evidence="2">
    <location>
        <begin position="32"/>
        <end position="57"/>
    </location>
</feature>
<organism evidence="3 4">
    <name type="scientific">Plantactinospora solaniradicis</name>
    <dbReference type="NCBI Taxonomy" id="1723736"/>
    <lineage>
        <taxon>Bacteria</taxon>
        <taxon>Bacillati</taxon>
        <taxon>Actinomycetota</taxon>
        <taxon>Actinomycetes</taxon>
        <taxon>Micromonosporales</taxon>
        <taxon>Micromonosporaceae</taxon>
        <taxon>Plantactinospora</taxon>
    </lineage>
</organism>